<dbReference type="Proteomes" id="UP000009376">
    <property type="component" value="Unassembled WGS sequence"/>
</dbReference>
<dbReference type="EMBL" id="GG745598">
    <property type="protein sequence ID" value="EFD92424.1"/>
    <property type="molecule type" value="Genomic_DNA"/>
</dbReference>
<proteinExistence type="predicted"/>
<reference evidence="2" key="1">
    <citation type="journal article" date="2010" name="Proc. Natl. Acad. Sci. U.S.A.">
        <title>Enigmatic, ultrasmall, uncultivated Archaea.</title>
        <authorList>
            <person name="Baker B.J."/>
            <person name="Comolli L.R."/>
            <person name="Dick G.J."/>
            <person name="Hauser L.J."/>
            <person name="Hyatt D."/>
            <person name="Dill B.D."/>
            <person name="Land M.L."/>
            <person name="Verberkmoes N.C."/>
            <person name="Hettich R.L."/>
            <person name="Banfield J.F."/>
        </authorList>
    </citation>
    <scope>NUCLEOTIDE SEQUENCE [LARGE SCALE GENOMIC DNA]</scope>
</reference>
<organism evidence="1 2">
    <name type="scientific">Candidatus Parvarchaeum acidophilus ARMAN-5</name>
    <dbReference type="NCBI Taxonomy" id="662762"/>
    <lineage>
        <taxon>Archaea</taxon>
        <taxon>Candidatus Parvarchaeota</taxon>
        <taxon>Candidatus Parvarchaeum</taxon>
    </lineage>
</organism>
<protein>
    <recommendedName>
        <fullName evidence="3">Plasmid stabilization system</fullName>
    </recommendedName>
</protein>
<dbReference type="AlphaFoldDB" id="D6GWJ0"/>
<evidence type="ECO:0000313" key="1">
    <source>
        <dbReference type="EMBL" id="EFD92424.1"/>
    </source>
</evidence>
<evidence type="ECO:0008006" key="3">
    <source>
        <dbReference type="Google" id="ProtNLM"/>
    </source>
</evidence>
<gene>
    <name evidence="1" type="ORF">BJBARM5_0867</name>
</gene>
<evidence type="ECO:0000313" key="2">
    <source>
        <dbReference type="Proteomes" id="UP000009376"/>
    </source>
</evidence>
<name>D6GWJ0_PARA5</name>
<accession>D6GWJ0</accession>
<sequence length="125" mass="14998">MGSRRRKKVYERGSNNTMRQINVVLVDKKLENLLNKAKNDEPQVYKFLNRAFDDLKKDPTCGIQIPKNLIPKYYIQRYGIDNLWKYNLPNAWRLMYSIKGSDISILTVVLEWLPHKEYERRFGYL</sequence>